<sequence length="526" mass="58951">MARNKRVGILKTMILFLLFIIFLSLYGCFPLGNYFELSMRIEELESRVDNIEQSYGQSVSDKIKGDKEIVGIKNNISEIKSNVEMIDKKVVNLNSQVINLNDKVSSLQKDVSAIKADLPNVKANLSDLEKKLTSTNNSMTKLSNQVSDLDKRLSNFENKTVSDISTLSKRVTTLENNNSSINTKLFSIENQLKVIDNIKKDLDVLSAQIRELKSLSQLSIQQSDIEFIKQLQQEIQDLKSTIQSMSIEELLKIKEGYIYYLVKSGDTLSSIANAYGVKVDALSQVNNIKDPSKIAIGQLIKIPVNDPSKYYRVPVKIVPSDILKYHGQEVNGNKTVGIDIYARGQDVYPILPGKVISVDSYRVTIDHGNMIMAVYDGINTTVKQGTFVTNNKPLGQCIDVFHFELYIDGEPRDPLRLFTEYKGIFTVTFYSEWDDGKVPSHPTFRIARNGRVPSSFRTIAVDPTVIPLGSLVYIPTLSNVVFIAEDTGSAIKGNRIDVYVSDVRLALNQGISAHPVYILYPQKNVQ</sequence>
<dbReference type="InterPro" id="IPR010611">
    <property type="entry name" value="3D_dom"/>
</dbReference>
<dbReference type="HOGENOM" id="CLU_024923_0_0_0"/>
<dbReference type="PROSITE" id="PS51782">
    <property type="entry name" value="LYSM"/>
    <property type="match status" value="1"/>
</dbReference>
<dbReference type="OrthoDB" id="9798935at2"/>
<dbReference type="eggNOG" id="COG3584">
    <property type="taxonomic scope" value="Bacteria"/>
</dbReference>
<dbReference type="Gene3D" id="1.10.287.1490">
    <property type="match status" value="1"/>
</dbReference>
<dbReference type="SUPFAM" id="SSF57997">
    <property type="entry name" value="Tropomyosin"/>
    <property type="match status" value="1"/>
</dbReference>
<feature type="coiled-coil region" evidence="2">
    <location>
        <begin position="188"/>
        <end position="248"/>
    </location>
</feature>
<dbReference type="STRING" id="381764.Fnod_1770"/>
<accession>A7HNX0</accession>
<dbReference type="InterPro" id="IPR011055">
    <property type="entry name" value="Dup_hybrid_motif"/>
</dbReference>
<dbReference type="PANTHER" id="PTHR39160:SF4">
    <property type="entry name" value="RESUSCITATION-PROMOTING FACTOR RPFB"/>
    <property type="match status" value="1"/>
</dbReference>
<dbReference type="Pfam" id="PF06725">
    <property type="entry name" value="3D"/>
    <property type="match status" value="1"/>
</dbReference>
<dbReference type="GO" id="GO:0019867">
    <property type="term" value="C:outer membrane"/>
    <property type="evidence" value="ECO:0007669"/>
    <property type="project" value="InterPro"/>
</dbReference>
<name>A7HNX0_FERNB</name>
<evidence type="ECO:0000313" key="5">
    <source>
        <dbReference type="Proteomes" id="UP000002415"/>
    </source>
</evidence>
<dbReference type="Pfam" id="PF01476">
    <property type="entry name" value="LysM"/>
    <property type="match status" value="1"/>
</dbReference>
<evidence type="ECO:0000259" key="3">
    <source>
        <dbReference type="PROSITE" id="PS51782"/>
    </source>
</evidence>
<dbReference type="AlphaFoldDB" id="A7HNX0"/>
<protein>
    <submittedName>
        <fullName evidence="4">3D domain protein</fullName>
    </submittedName>
</protein>
<dbReference type="PANTHER" id="PTHR39160">
    <property type="entry name" value="CELL WALL-BINDING PROTEIN YOCH"/>
    <property type="match status" value="1"/>
</dbReference>
<keyword evidence="5" id="KW-1185">Reference proteome</keyword>
<dbReference type="KEGG" id="fno:Fnod_1770"/>
<reference evidence="4 5" key="2">
    <citation type="journal article" date="2009" name="Proc. Natl. Acad. Sci. U.S.A.">
        <title>On the chimeric nature, thermophilic origin, and phylogenetic placement of the Thermotogales.</title>
        <authorList>
            <person name="Zhaxybayeva O."/>
            <person name="Swithers K.S."/>
            <person name="Lapierre P."/>
            <person name="Fournier G.P."/>
            <person name="Bickhart D.M."/>
            <person name="DeBoy R.T."/>
            <person name="Nelson K.E."/>
            <person name="Nesbo C.L."/>
            <person name="Doolittle W.F."/>
            <person name="Gogarten J.P."/>
            <person name="Noll K.M."/>
        </authorList>
    </citation>
    <scope>NUCLEOTIDE SEQUENCE [LARGE SCALE GENOMIC DNA]</scope>
    <source>
        <strain evidence="5">ATCC 35602 / DSM 5306 / Rt17-B1</strain>
    </source>
</reference>
<dbReference type="InterPro" id="IPR036908">
    <property type="entry name" value="RlpA-like_sf"/>
</dbReference>
<dbReference type="RefSeq" id="WP_011994894.1">
    <property type="nucleotide sequence ID" value="NC_009718.1"/>
</dbReference>
<dbReference type="Gene3D" id="3.10.350.10">
    <property type="entry name" value="LysM domain"/>
    <property type="match status" value="1"/>
</dbReference>
<dbReference type="eggNOG" id="COG4942">
    <property type="taxonomic scope" value="Bacteria"/>
</dbReference>
<dbReference type="SUPFAM" id="SSF51261">
    <property type="entry name" value="Duplicated hybrid motif"/>
    <property type="match status" value="1"/>
</dbReference>
<dbReference type="SUPFAM" id="SSF50685">
    <property type="entry name" value="Barwin-like endoglucanases"/>
    <property type="match status" value="1"/>
</dbReference>
<reference evidence="4 5" key="1">
    <citation type="submission" date="2007-07" db="EMBL/GenBank/DDBJ databases">
        <title>Complete sequence of Fervidobacterium nodosum Rt17-B1.</title>
        <authorList>
            <consortium name="US DOE Joint Genome Institute"/>
            <person name="Copeland A."/>
            <person name="Lucas S."/>
            <person name="Lapidus A."/>
            <person name="Barry K."/>
            <person name="Glavina del Rio T."/>
            <person name="Dalin E."/>
            <person name="Tice H."/>
            <person name="Pitluck S."/>
            <person name="Saunders E."/>
            <person name="Brettin T."/>
            <person name="Bruce D."/>
            <person name="Detter J.C."/>
            <person name="Han C."/>
            <person name="Schmutz J."/>
            <person name="Larimer F."/>
            <person name="Land M."/>
            <person name="Hauser L."/>
            <person name="Kyrpides N."/>
            <person name="Mikhailova N."/>
            <person name="Nelson K."/>
            <person name="Gogarten J.P."/>
            <person name="Noll K."/>
            <person name="Richardson P."/>
        </authorList>
    </citation>
    <scope>NUCLEOTIDE SEQUENCE [LARGE SCALE GENOMIC DNA]</scope>
    <source>
        <strain evidence="5">ATCC 35602 / DSM 5306 / Rt17-B1</strain>
    </source>
</reference>
<gene>
    <name evidence="4" type="ordered locus">Fnod_1770</name>
</gene>
<dbReference type="EMBL" id="CP000771">
    <property type="protein sequence ID" value="ABS61603.1"/>
    <property type="molecule type" value="Genomic_DNA"/>
</dbReference>
<dbReference type="GO" id="GO:0004553">
    <property type="term" value="F:hydrolase activity, hydrolyzing O-glycosyl compounds"/>
    <property type="evidence" value="ECO:0007669"/>
    <property type="project" value="InterPro"/>
</dbReference>
<dbReference type="CDD" id="cd00118">
    <property type="entry name" value="LysM"/>
    <property type="match status" value="1"/>
</dbReference>
<dbReference type="GO" id="GO:0009254">
    <property type="term" value="P:peptidoglycan turnover"/>
    <property type="evidence" value="ECO:0007669"/>
    <property type="project" value="InterPro"/>
</dbReference>
<dbReference type="Gene3D" id="2.70.70.10">
    <property type="entry name" value="Glucose Permease (Domain IIA)"/>
    <property type="match status" value="1"/>
</dbReference>
<evidence type="ECO:0000256" key="2">
    <source>
        <dbReference type="SAM" id="Coils"/>
    </source>
</evidence>
<dbReference type="CDD" id="cd12797">
    <property type="entry name" value="M23_peptidase"/>
    <property type="match status" value="1"/>
</dbReference>
<proteinExistence type="predicted"/>
<organism evidence="4 5">
    <name type="scientific">Fervidobacterium nodosum (strain ATCC 35602 / DSM 5306 / Rt17-B1)</name>
    <dbReference type="NCBI Taxonomy" id="381764"/>
    <lineage>
        <taxon>Bacteria</taxon>
        <taxon>Thermotogati</taxon>
        <taxon>Thermotogota</taxon>
        <taxon>Thermotogae</taxon>
        <taxon>Thermotogales</taxon>
        <taxon>Fervidobacteriaceae</taxon>
        <taxon>Fervidobacterium</taxon>
    </lineage>
</organism>
<dbReference type="CDD" id="cd14486">
    <property type="entry name" value="3D_domain"/>
    <property type="match status" value="1"/>
</dbReference>
<dbReference type="Proteomes" id="UP000002415">
    <property type="component" value="Chromosome"/>
</dbReference>
<dbReference type="Gene3D" id="2.40.40.10">
    <property type="entry name" value="RlpA-like domain"/>
    <property type="match status" value="1"/>
</dbReference>
<dbReference type="InterPro" id="IPR036779">
    <property type="entry name" value="LysM_dom_sf"/>
</dbReference>
<keyword evidence="2" id="KW-0175">Coiled coil</keyword>
<evidence type="ECO:0000256" key="1">
    <source>
        <dbReference type="ARBA" id="ARBA00022729"/>
    </source>
</evidence>
<feature type="coiled-coil region" evidence="2">
    <location>
        <begin position="90"/>
        <end position="159"/>
    </location>
</feature>
<keyword evidence="1" id="KW-0732">Signal</keyword>
<dbReference type="InterPro" id="IPR051933">
    <property type="entry name" value="Resuscitation_pf_RpfB"/>
</dbReference>
<evidence type="ECO:0000313" key="4">
    <source>
        <dbReference type="EMBL" id="ABS61603.1"/>
    </source>
</evidence>
<feature type="domain" description="LysM" evidence="3">
    <location>
        <begin position="258"/>
        <end position="302"/>
    </location>
</feature>
<dbReference type="InterPro" id="IPR018392">
    <property type="entry name" value="LysM"/>
</dbReference>
<dbReference type="SUPFAM" id="SSF54106">
    <property type="entry name" value="LysM domain"/>
    <property type="match status" value="1"/>
</dbReference>
<dbReference type="PROSITE" id="PS51257">
    <property type="entry name" value="PROKAR_LIPOPROTEIN"/>
    <property type="match status" value="1"/>
</dbReference>
<dbReference type="SMART" id="SM00257">
    <property type="entry name" value="LysM"/>
    <property type="match status" value="1"/>
</dbReference>